<evidence type="ECO:0008006" key="6">
    <source>
        <dbReference type="Google" id="ProtNLM"/>
    </source>
</evidence>
<evidence type="ECO:0000259" key="3">
    <source>
        <dbReference type="Pfam" id="PF14302"/>
    </source>
</evidence>
<keyword evidence="5" id="KW-1185">Reference proteome</keyword>
<evidence type="ECO:0000313" key="5">
    <source>
        <dbReference type="Proteomes" id="UP000051386"/>
    </source>
</evidence>
<dbReference type="EMBL" id="LDJK01000068">
    <property type="protein sequence ID" value="KRG72752.1"/>
    <property type="molecule type" value="Genomic_DNA"/>
</dbReference>
<evidence type="ECO:0000313" key="4">
    <source>
        <dbReference type="EMBL" id="KRG72752.1"/>
    </source>
</evidence>
<feature type="domain" description="DUF306" evidence="2">
    <location>
        <begin position="49"/>
        <end position="162"/>
    </location>
</feature>
<dbReference type="Gene3D" id="2.40.128.270">
    <property type="match status" value="1"/>
</dbReference>
<reference evidence="4 5" key="1">
    <citation type="submission" date="2015-05" db="EMBL/GenBank/DDBJ databases">
        <title>Genome sequencing and analysis of members of genus Stenotrophomonas.</title>
        <authorList>
            <person name="Patil P.P."/>
            <person name="Midha S."/>
            <person name="Patil P.B."/>
        </authorList>
    </citation>
    <scope>NUCLEOTIDE SEQUENCE [LARGE SCALE GENOMIC DNA]</scope>
    <source>
        <strain evidence="4 5">DSM 21508</strain>
    </source>
</reference>
<dbReference type="PANTHER" id="PTHR35535:SF2">
    <property type="entry name" value="DUF306 DOMAIN-CONTAINING PROTEIN"/>
    <property type="match status" value="1"/>
</dbReference>
<dbReference type="PROSITE" id="PS51257">
    <property type="entry name" value="PROKAR_LIPOPROTEIN"/>
    <property type="match status" value="1"/>
</dbReference>
<dbReference type="Pfam" id="PF14302">
    <property type="entry name" value="DUF4377"/>
    <property type="match status" value="1"/>
</dbReference>
<evidence type="ECO:0000259" key="2">
    <source>
        <dbReference type="Pfam" id="PF03724"/>
    </source>
</evidence>
<dbReference type="InterPro" id="IPR053147">
    <property type="entry name" value="Hsp_HslJ-like"/>
</dbReference>
<dbReference type="Pfam" id="PF03724">
    <property type="entry name" value="META"/>
    <property type="match status" value="1"/>
</dbReference>
<feature type="domain" description="DUF4377" evidence="3">
    <location>
        <begin position="182"/>
        <end position="267"/>
    </location>
</feature>
<accession>A0A0R0CTV3</accession>
<feature type="signal peptide" evidence="1">
    <location>
        <begin position="1"/>
        <end position="24"/>
    </location>
</feature>
<feature type="chain" id="PRO_5006394548" description="Heat shock protein HslJ" evidence="1">
    <location>
        <begin position="25"/>
        <end position="272"/>
    </location>
</feature>
<dbReference type="InterPro" id="IPR038670">
    <property type="entry name" value="HslJ-like_sf"/>
</dbReference>
<dbReference type="PATRIC" id="fig|517011.3.peg.2771"/>
<dbReference type="AlphaFoldDB" id="A0A0R0CTV3"/>
<keyword evidence="1" id="KW-0732">Signal</keyword>
<dbReference type="RefSeq" id="WP_057509243.1">
    <property type="nucleotide sequence ID" value="NZ_LDJK01000068.1"/>
</dbReference>
<dbReference type="Proteomes" id="UP000051386">
    <property type="component" value="Unassembled WGS sequence"/>
</dbReference>
<name>A0A0R0CTV3_9GAMM</name>
<protein>
    <recommendedName>
        <fullName evidence="6">Heat shock protein HslJ</fullName>
    </recommendedName>
</protein>
<proteinExistence type="predicted"/>
<comment type="caution">
    <text evidence="4">The sequence shown here is derived from an EMBL/GenBank/DDBJ whole genome shotgun (WGS) entry which is preliminary data.</text>
</comment>
<dbReference type="PANTHER" id="PTHR35535">
    <property type="entry name" value="HEAT SHOCK PROTEIN HSLJ"/>
    <property type="match status" value="1"/>
</dbReference>
<dbReference type="InterPro" id="IPR025485">
    <property type="entry name" value="DUF4377"/>
</dbReference>
<dbReference type="InterPro" id="IPR005184">
    <property type="entry name" value="DUF306_Meta_HslJ"/>
</dbReference>
<organism evidence="4 5">
    <name type="scientific">Stenotrophomonas chelatiphaga</name>
    <dbReference type="NCBI Taxonomy" id="517011"/>
    <lineage>
        <taxon>Bacteria</taxon>
        <taxon>Pseudomonadati</taxon>
        <taxon>Pseudomonadota</taxon>
        <taxon>Gammaproteobacteria</taxon>
        <taxon>Lysobacterales</taxon>
        <taxon>Lysobacteraceae</taxon>
        <taxon>Stenotrophomonas</taxon>
    </lineage>
</organism>
<gene>
    <name evidence="4" type="ORF">ABB28_14240</name>
</gene>
<sequence length="272" mass="29024">MKRTLILSLPLALLAACSQNPAPAGNADDLAPAPAAAAAQKTAAHLDVQRLHGQHWRLKDATGADGKRIDALFVRADKPVTLDFSEGRVSVSNACNGMSGGYTVADGNLVLSQLASTRMACEPSIMALDEAVGSRLQGTLKTELADNGELTLRTAQGEVLVFAPEPTAETRFGGPGERVFLEVAAQTKPCPHPLIKDKQCLQVREVQFDDQGLKQGEPGGFENFYDNIEGYTHEAGTRNVLRVNRFKVANPPADASSQAYVLDMVVESAVEK</sequence>
<evidence type="ECO:0000256" key="1">
    <source>
        <dbReference type="SAM" id="SignalP"/>
    </source>
</evidence>